<dbReference type="GO" id="GO:0008841">
    <property type="term" value="F:dihydrofolate synthase activity"/>
    <property type="evidence" value="ECO:0007669"/>
    <property type="project" value="TreeGrafter"/>
</dbReference>
<name>A0A9P7B6L3_RHOMI</name>
<dbReference type="OrthoDB" id="5212574at2759"/>
<protein>
    <submittedName>
        <fullName evidence="9">Folylpolyglutamate synthase</fullName>
    </submittedName>
</protein>
<dbReference type="EMBL" id="PUHQ01000033">
    <property type="protein sequence ID" value="KAG0661632.1"/>
    <property type="molecule type" value="Genomic_DNA"/>
</dbReference>
<feature type="compositionally biased region" description="Low complexity" evidence="7">
    <location>
        <begin position="346"/>
        <end position="360"/>
    </location>
</feature>
<dbReference type="PANTHER" id="PTHR11136:SF0">
    <property type="entry name" value="DIHYDROFOLATE SYNTHETASE-RELATED"/>
    <property type="match status" value="1"/>
</dbReference>
<evidence type="ECO:0000313" key="9">
    <source>
        <dbReference type="EMBL" id="KAG0661632.1"/>
    </source>
</evidence>
<dbReference type="Gene3D" id="3.40.1190.10">
    <property type="entry name" value="Mur-like, catalytic domain"/>
    <property type="match status" value="1"/>
</dbReference>
<evidence type="ECO:0000313" key="10">
    <source>
        <dbReference type="Proteomes" id="UP000777482"/>
    </source>
</evidence>
<evidence type="ECO:0000256" key="5">
    <source>
        <dbReference type="ARBA" id="ARBA00022840"/>
    </source>
</evidence>
<dbReference type="AlphaFoldDB" id="A0A9P7B6L3"/>
<dbReference type="GO" id="GO:0046872">
    <property type="term" value="F:metal ion binding"/>
    <property type="evidence" value="ECO:0007669"/>
    <property type="project" value="UniProtKB-KW"/>
</dbReference>
<dbReference type="InterPro" id="IPR018109">
    <property type="entry name" value="Folylpolyglutamate_synth_CS"/>
</dbReference>
<dbReference type="Proteomes" id="UP000777482">
    <property type="component" value="Unassembled WGS sequence"/>
</dbReference>
<keyword evidence="3" id="KW-0479">Metal-binding</keyword>
<sequence length="591" mass="62421">MSSDKQTPPAAAMPPPPATGISLGLTRIHRLLAALRSPHHATPVVHIGGTNGKGSVSAYLASILQHGGGIATARFNSPHLVDEWDCIHLHGRPVDEHTFRAAKQKVQLASERENVDATSFEVLTATAFTLFATATPPVDLAVVEVGMGGAEDATNVVPASRTLLSVITALDLDHQKFLGDTVGDIARVKAGIIREEGDVVVSVQAHEAAREAIEQVAHERHARVWQAGRASLVSESTPTSTSTSTGLPLAPLVSIPLEPASSSTEAFESPSPSQSLHARLPLPGSYQLENAATAVLCASLLRSLPRTRQLVPALGGSSPTLTDAAIRTGVEATRWPGRLSWLSLPRSVTSSTPSATAATRSDPDSDSNRHRLLLLDGAHNPSSALLLASYLSTLPPHLLPSTLIFALSAPRDPSDVVRPLLQALLGGGGGGGVGTAATTTTDTERKPRRRRRRTVRVVCCGFSTPVGMDWVRPTSPAELADQVRQEVDRLGLLPRKERGGVEVQVLEARDAEEALRIVEAAEEEEQEEEEVQDSVKEDNGGGVATTTRRRPPPPPPPIVVAGSLYLVADVMRLARRLGADAGAMADGREDA</sequence>
<organism evidence="9 10">
    <name type="scientific">Rhodotorula mucilaginosa</name>
    <name type="common">Yeast</name>
    <name type="synonym">Rhodotorula rubra</name>
    <dbReference type="NCBI Taxonomy" id="5537"/>
    <lineage>
        <taxon>Eukaryota</taxon>
        <taxon>Fungi</taxon>
        <taxon>Dikarya</taxon>
        <taxon>Basidiomycota</taxon>
        <taxon>Pucciniomycotina</taxon>
        <taxon>Microbotryomycetes</taxon>
        <taxon>Sporidiobolales</taxon>
        <taxon>Sporidiobolaceae</taxon>
        <taxon>Rhodotorula</taxon>
    </lineage>
</organism>
<evidence type="ECO:0000256" key="1">
    <source>
        <dbReference type="ARBA" id="ARBA00008276"/>
    </source>
</evidence>
<dbReference type="GO" id="GO:0005739">
    <property type="term" value="C:mitochondrion"/>
    <property type="evidence" value="ECO:0007669"/>
    <property type="project" value="TreeGrafter"/>
</dbReference>
<keyword evidence="2" id="KW-0436">Ligase</keyword>
<dbReference type="Pfam" id="PF08245">
    <property type="entry name" value="Mur_ligase_M"/>
    <property type="match status" value="1"/>
</dbReference>
<dbReference type="InterPro" id="IPR036565">
    <property type="entry name" value="Mur-like_cat_sf"/>
</dbReference>
<dbReference type="PANTHER" id="PTHR11136">
    <property type="entry name" value="FOLYLPOLYGLUTAMATE SYNTHASE-RELATED"/>
    <property type="match status" value="1"/>
</dbReference>
<feature type="compositionally biased region" description="Acidic residues" evidence="7">
    <location>
        <begin position="521"/>
        <end position="532"/>
    </location>
</feature>
<feature type="compositionally biased region" description="Low complexity" evidence="7">
    <location>
        <begin position="234"/>
        <end position="245"/>
    </location>
</feature>
<dbReference type="GO" id="GO:0005524">
    <property type="term" value="F:ATP binding"/>
    <property type="evidence" value="ECO:0007669"/>
    <property type="project" value="UniProtKB-KW"/>
</dbReference>
<keyword evidence="6" id="KW-0460">Magnesium</keyword>
<keyword evidence="4" id="KW-0547">Nucleotide-binding</keyword>
<accession>A0A9P7B6L3</accession>
<dbReference type="PROSITE" id="PS01011">
    <property type="entry name" value="FOLYLPOLYGLU_SYNT_1"/>
    <property type="match status" value="1"/>
</dbReference>
<feature type="region of interest" description="Disordered" evidence="7">
    <location>
        <begin position="346"/>
        <end position="369"/>
    </location>
</feature>
<dbReference type="SUPFAM" id="SSF53623">
    <property type="entry name" value="MurD-like peptide ligases, catalytic domain"/>
    <property type="match status" value="1"/>
</dbReference>
<dbReference type="PROSITE" id="PS01012">
    <property type="entry name" value="FOLYLPOLYGLU_SYNT_2"/>
    <property type="match status" value="1"/>
</dbReference>
<feature type="region of interest" description="Disordered" evidence="7">
    <location>
        <begin position="230"/>
        <end position="250"/>
    </location>
</feature>
<keyword evidence="10" id="KW-1185">Reference proteome</keyword>
<dbReference type="InterPro" id="IPR001645">
    <property type="entry name" value="Folylpolyglutamate_synth"/>
</dbReference>
<gene>
    <name evidence="9" type="primary">FOL3</name>
    <name evidence="9" type="ORF">C6P46_003853</name>
</gene>
<evidence type="ECO:0000256" key="4">
    <source>
        <dbReference type="ARBA" id="ARBA00022741"/>
    </source>
</evidence>
<evidence type="ECO:0000256" key="3">
    <source>
        <dbReference type="ARBA" id="ARBA00022723"/>
    </source>
</evidence>
<dbReference type="GO" id="GO:0005829">
    <property type="term" value="C:cytosol"/>
    <property type="evidence" value="ECO:0007669"/>
    <property type="project" value="TreeGrafter"/>
</dbReference>
<feature type="region of interest" description="Disordered" evidence="7">
    <location>
        <begin position="428"/>
        <end position="450"/>
    </location>
</feature>
<evidence type="ECO:0000259" key="8">
    <source>
        <dbReference type="Pfam" id="PF08245"/>
    </source>
</evidence>
<comment type="caution">
    <text evidence="9">The sequence shown here is derived from an EMBL/GenBank/DDBJ whole genome shotgun (WGS) entry which is preliminary data.</text>
</comment>
<evidence type="ECO:0000256" key="6">
    <source>
        <dbReference type="ARBA" id="ARBA00022842"/>
    </source>
</evidence>
<feature type="region of interest" description="Disordered" evidence="7">
    <location>
        <begin position="521"/>
        <end position="558"/>
    </location>
</feature>
<dbReference type="SUPFAM" id="SSF53244">
    <property type="entry name" value="MurD-like peptide ligases, peptide-binding domain"/>
    <property type="match status" value="1"/>
</dbReference>
<dbReference type="NCBIfam" id="TIGR01499">
    <property type="entry name" value="folC"/>
    <property type="match status" value="1"/>
</dbReference>
<reference evidence="9 10" key="1">
    <citation type="submission" date="2020-11" db="EMBL/GenBank/DDBJ databases">
        <title>Kefir isolates.</title>
        <authorList>
            <person name="Marcisauskas S."/>
            <person name="Kim Y."/>
            <person name="Blasche S."/>
        </authorList>
    </citation>
    <scope>NUCLEOTIDE SEQUENCE [LARGE SCALE GENOMIC DNA]</scope>
    <source>
        <strain evidence="9 10">KR</strain>
    </source>
</reference>
<feature type="domain" description="Mur ligase central" evidence="8">
    <location>
        <begin position="47"/>
        <end position="298"/>
    </location>
</feature>
<comment type="similarity">
    <text evidence="1">Belongs to the folylpolyglutamate synthase family.</text>
</comment>
<evidence type="ECO:0000256" key="2">
    <source>
        <dbReference type="ARBA" id="ARBA00022598"/>
    </source>
</evidence>
<dbReference type="Gene3D" id="3.90.190.20">
    <property type="entry name" value="Mur ligase, C-terminal domain"/>
    <property type="match status" value="1"/>
</dbReference>
<dbReference type="InterPro" id="IPR013221">
    <property type="entry name" value="Mur_ligase_cen"/>
</dbReference>
<dbReference type="GO" id="GO:0004326">
    <property type="term" value="F:tetrahydrofolylpolyglutamate synthase activity"/>
    <property type="evidence" value="ECO:0007669"/>
    <property type="project" value="InterPro"/>
</dbReference>
<evidence type="ECO:0000256" key="7">
    <source>
        <dbReference type="SAM" id="MobiDB-lite"/>
    </source>
</evidence>
<dbReference type="InterPro" id="IPR036615">
    <property type="entry name" value="Mur_ligase_C_dom_sf"/>
</dbReference>
<keyword evidence="5" id="KW-0067">ATP-binding</keyword>
<proteinExistence type="inferred from homology"/>